<name>A0A0F9LYX8_9ZZZZ</name>
<proteinExistence type="predicted"/>
<sequence length="86" mass="10029">MKIANSWHELLFGLIALAIAAVFIHDIYIENHQCVKMETYIVAYAKCATDFKCTSTLKQYEDYRYAVRNYARHCVNPEYQLMGAQD</sequence>
<dbReference type="AlphaFoldDB" id="A0A0F9LYX8"/>
<comment type="caution">
    <text evidence="1">The sequence shown here is derived from an EMBL/GenBank/DDBJ whole genome shotgun (WGS) entry which is preliminary data.</text>
</comment>
<protein>
    <submittedName>
        <fullName evidence="1">Uncharacterized protein</fullName>
    </submittedName>
</protein>
<dbReference type="EMBL" id="LAZR01009957">
    <property type="protein sequence ID" value="KKM69625.1"/>
    <property type="molecule type" value="Genomic_DNA"/>
</dbReference>
<gene>
    <name evidence="1" type="ORF">LCGC14_1448910</name>
</gene>
<reference evidence="1" key="1">
    <citation type="journal article" date="2015" name="Nature">
        <title>Complex archaea that bridge the gap between prokaryotes and eukaryotes.</title>
        <authorList>
            <person name="Spang A."/>
            <person name="Saw J.H."/>
            <person name="Jorgensen S.L."/>
            <person name="Zaremba-Niedzwiedzka K."/>
            <person name="Martijn J."/>
            <person name="Lind A.E."/>
            <person name="van Eijk R."/>
            <person name="Schleper C."/>
            <person name="Guy L."/>
            <person name="Ettema T.J."/>
        </authorList>
    </citation>
    <scope>NUCLEOTIDE SEQUENCE</scope>
</reference>
<accession>A0A0F9LYX8</accession>
<evidence type="ECO:0000313" key="1">
    <source>
        <dbReference type="EMBL" id="KKM69625.1"/>
    </source>
</evidence>
<organism evidence="1">
    <name type="scientific">marine sediment metagenome</name>
    <dbReference type="NCBI Taxonomy" id="412755"/>
    <lineage>
        <taxon>unclassified sequences</taxon>
        <taxon>metagenomes</taxon>
        <taxon>ecological metagenomes</taxon>
    </lineage>
</organism>